<evidence type="ECO:0000256" key="12">
    <source>
        <dbReference type="ARBA" id="ARBA00047371"/>
    </source>
</evidence>
<dbReference type="FunFam" id="3.40.449.10:FF:000001">
    <property type="entry name" value="Phosphoenolpyruvate carboxykinase (ATP)"/>
    <property type="match status" value="1"/>
</dbReference>
<dbReference type="GO" id="GO:0005829">
    <property type="term" value="C:cytosol"/>
    <property type="evidence" value="ECO:0007669"/>
    <property type="project" value="TreeGrafter"/>
</dbReference>
<dbReference type="GO" id="GO:0046872">
    <property type="term" value="F:metal ion binding"/>
    <property type="evidence" value="ECO:0007669"/>
    <property type="project" value="UniProtKB-KW"/>
</dbReference>
<dbReference type="PROSITE" id="PS00532">
    <property type="entry name" value="PEPCK_ATP"/>
    <property type="match status" value="1"/>
</dbReference>
<gene>
    <name evidence="13" type="primary">pckA</name>
    <name evidence="14" type="ORF">SAMN05877842_102580</name>
</gene>
<dbReference type="Pfam" id="PF01293">
    <property type="entry name" value="PEPCK_ATP"/>
    <property type="match status" value="1"/>
</dbReference>
<keyword evidence="7 13" id="KW-0547">Nucleotide-binding</keyword>
<keyword evidence="10 13" id="KW-0464">Manganese</keyword>
<evidence type="ECO:0000256" key="10">
    <source>
        <dbReference type="ARBA" id="ARBA00023211"/>
    </source>
</evidence>
<evidence type="ECO:0000256" key="9">
    <source>
        <dbReference type="ARBA" id="ARBA00022840"/>
    </source>
</evidence>
<dbReference type="GO" id="GO:0005524">
    <property type="term" value="F:ATP binding"/>
    <property type="evidence" value="ECO:0007669"/>
    <property type="project" value="UniProtKB-UniRule"/>
</dbReference>
<accession>A0A285U3Y0</accession>
<dbReference type="Gene3D" id="3.90.228.20">
    <property type="match status" value="1"/>
</dbReference>
<feature type="binding site" evidence="13">
    <location>
        <position position="217"/>
    </location>
    <ligand>
        <name>Mn(2+)</name>
        <dbReference type="ChEBI" id="CHEBI:29035"/>
    </ligand>
</feature>
<evidence type="ECO:0000313" key="14">
    <source>
        <dbReference type="EMBL" id="SOC36650.1"/>
    </source>
</evidence>
<keyword evidence="5 13" id="KW-0963">Cytoplasm</keyword>
<dbReference type="Gene3D" id="2.170.8.10">
    <property type="entry name" value="Phosphoenolpyruvate Carboxykinase, domain 2"/>
    <property type="match status" value="1"/>
</dbReference>
<feature type="binding site" evidence="13">
    <location>
        <position position="319"/>
    </location>
    <ligand>
        <name>substrate</name>
    </ligand>
</feature>
<feature type="binding site" evidence="13">
    <location>
        <position position="217"/>
    </location>
    <ligand>
        <name>ATP</name>
        <dbReference type="ChEBI" id="CHEBI:30616"/>
    </ligand>
</feature>
<keyword evidence="8 13" id="KW-0210">Decarboxylase</keyword>
<dbReference type="InterPro" id="IPR008210">
    <property type="entry name" value="PEP_carboxykinase_N"/>
</dbReference>
<dbReference type="EMBL" id="OBQC01000002">
    <property type="protein sequence ID" value="SOC36650.1"/>
    <property type="molecule type" value="Genomic_DNA"/>
</dbReference>
<comment type="similarity">
    <text evidence="2 13">Belongs to the phosphoenolpyruvate carboxykinase (ATP) family.</text>
</comment>
<evidence type="ECO:0000256" key="11">
    <source>
        <dbReference type="ARBA" id="ARBA00023239"/>
    </source>
</evidence>
<evidence type="ECO:0000256" key="13">
    <source>
        <dbReference type="HAMAP-Rule" id="MF_00453"/>
    </source>
</evidence>
<feature type="binding site" evidence="13">
    <location>
        <position position="198"/>
    </location>
    <ligand>
        <name>Mn(2+)</name>
        <dbReference type="ChEBI" id="CHEBI:29035"/>
    </ligand>
</feature>
<feature type="binding site" evidence="13">
    <location>
        <position position="198"/>
    </location>
    <ligand>
        <name>substrate</name>
    </ligand>
</feature>
<proteinExistence type="inferred from homology"/>
<comment type="subcellular location">
    <subcellularLocation>
        <location evidence="13">Cytoplasm</location>
    </subcellularLocation>
</comment>
<feature type="binding site" evidence="13">
    <location>
        <begin position="233"/>
        <end position="241"/>
    </location>
    <ligand>
        <name>ATP</name>
        <dbReference type="ChEBI" id="CHEBI:30616"/>
    </ligand>
</feature>
<protein>
    <recommendedName>
        <fullName evidence="3 13">Phosphoenolpyruvate carboxykinase (ATP)</fullName>
        <shortName evidence="13">PCK</shortName>
        <shortName evidence="13">PEP carboxykinase</shortName>
        <shortName evidence="13">PEPCK</shortName>
        <ecNumber evidence="3 13">4.1.1.49</ecNumber>
    </recommendedName>
</protein>
<sequence length="528" mass="57916">MNSVEIANELKELLNGKNVKTQLSVPQLVEKTTNRGEALLTADGAIVAKTGKYTGRSPKDKFIVEEESTKDKIDWGKVNQTISAEVFDNLYVKVLNFLKEKDELYVFKGFAGADKDSQLPIQVVNEFAWHNLFCHQLFIRPTEEELTSHSAEFTIIAAPTFKADPAVDGTNSEAFIIVSFEKKVILIGGTEYAGEMKKSIFGIMNYLLPEQGILSMHCSANVGEAGDVALFFGLSGTGKTTLSADANRKLIGDDEHGWSDNGVFNIEGGCYAKTINLSAEKEPEIYNAIRFGSVLENVVVDEATRIPDYDDGSLTENTRAAYPIHFIDNIVTPSVAGHPKTIVFLTADAFGVLPPISKLTKEQAMYHFLSGFTSKLAGTERGITEPEPVFSTCFGSPFLPLPATRYAEMLGEKIDEHGAQVFLVNTGWTGGEYGVGSRMKLSYTRTMVRAAIDGKLNDVETVQDPVFGLHIPTNIEGVPSEVLNPRDAWSDKEAYDQKAKYLADLFKENFKKFGNVSDEIAKNGAPLV</sequence>
<dbReference type="AlphaFoldDB" id="A0A285U3Y0"/>
<dbReference type="GO" id="GO:0016301">
    <property type="term" value="F:kinase activity"/>
    <property type="evidence" value="ECO:0007669"/>
    <property type="project" value="UniProtKB-KW"/>
</dbReference>
<feature type="binding site" evidence="13">
    <location>
        <position position="254"/>
    </location>
    <ligand>
        <name>Mn(2+)</name>
        <dbReference type="ChEBI" id="CHEBI:29035"/>
    </ligand>
</feature>
<feature type="binding site" evidence="13">
    <location>
        <position position="444"/>
    </location>
    <ligand>
        <name>ATP</name>
        <dbReference type="ChEBI" id="CHEBI:30616"/>
    </ligand>
</feature>
<evidence type="ECO:0000256" key="5">
    <source>
        <dbReference type="ARBA" id="ARBA00022490"/>
    </source>
</evidence>
<evidence type="ECO:0000313" key="15">
    <source>
        <dbReference type="Proteomes" id="UP000219252"/>
    </source>
</evidence>
<feature type="binding site" evidence="13">
    <location>
        <position position="319"/>
    </location>
    <ligand>
        <name>ATP</name>
        <dbReference type="ChEBI" id="CHEBI:30616"/>
    </ligand>
</feature>
<evidence type="ECO:0000256" key="6">
    <source>
        <dbReference type="ARBA" id="ARBA00022723"/>
    </source>
</evidence>
<feature type="binding site" evidence="13">
    <location>
        <position position="282"/>
    </location>
    <ligand>
        <name>ATP</name>
        <dbReference type="ChEBI" id="CHEBI:30616"/>
    </ligand>
</feature>
<dbReference type="GO" id="GO:0006094">
    <property type="term" value="P:gluconeogenesis"/>
    <property type="evidence" value="ECO:0007669"/>
    <property type="project" value="UniProtKB-UniRule"/>
</dbReference>
<dbReference type="OrthoDB" id="9806325at2"/>
<dbReference type="InterPro" id="IPR013035">
    <property type="entry name" value="PEP_carboxykinase_C"/>
</dbReference>
<dbReference type="PIRSF" id="PIRSF006294">
    <property type="entry name" value="PEP_crbxkin"/>
    <property type="match status" value="1"/>
</dbReference>
<evidence type="ECO:0000256" key="1">
    <source>
        <dbReference type="ARBA" id="ARBA00004742"/>
    </source>
</evidence>
<keyword evidence="14" id="KW-0670">Pyruvate</keyword>
<keyword evidence="6 13" id="KW-0479">Metal-binding</keyword>
<dbReference type="EC" id="4.1.1.49" evidence="3 13"/>
<dbReference type="NCBIfam" id="TIGR00224">
    <property type="entry name" value="pckA"/>
    <property type="match status" value="1"/>
</dbReference>
<keyword evidence="4 13" id="KW-0312">Gluconeogenesis</keyword>
<reference evidence="15" key="1">
    <citation type="submission" date="2017-08" db="EMBL/GenBank/DDBJ databases">
        <authorList>
            <person name="Varghese N."/>
            <person name="Submissions S."/>
        </authorList>
    </citation>
    <scope>NUCLEOTIDE SEQUENCE [LARGE SCALE GENOMIC DNA]</scope>
    <source>
        <strain evidence="15">JC23</strain>
    </source>
</reference>
<organism evidence="14 15">
    <name type="scientific">Ureibacillus acetophenoni</name>
    <dbReference type="NCBI Taxonomy" id="614649"/>
    <lineage>
        <taxon>Bacteria</taxon>
        <taxon>Bacillati</taxon>
        <taxon>Bacillota</taxon>
        <taxon>Bacilli</taxon>
        <taxon>Bacillales</taxon>
        <taxon>Caryophanaceae</taxon>
        <taxon>Ureibacillus</taxon>
    </lineage>
</organism>
<keyword evidence="14" id="KW-0808">Transferase</keyword>
<evidence type="ECO:0000256" key="2">
    <source>
        <dbReference type="ARBA" id="ARBA00006052"/>
    </source>
</evidence>
<evidence type="ECO:0000256" key="4">
    <source>
        <dbReference type="ARBA" id="ARBA00022432"/>
    </source>
</evidence>
<dbReference type="Gene3D" id="3.40.449.10">
    <property type="entry name" value="Phosphoenolpyruvate Carboxykinase, domain 1"/>
    <property type="match status" value="1"/>
</dbReference>
<keyword evidence="11 13" id="KW-0456">Lyase</keyword>
<dbReference type="FunFam" id="2.170.8.10:FF:000001">
    <property type="entry name" value="Phosphoenolpyruvate carboxykinase (ATP)"/>
    <property type="match status" value="1"/>
</dbReference>
<comment type="pathway">
    <text evidence="1 13">Carbohydrate biosynthesis; gluconeogenesis.</text>
</comment>
<dbReference type="InterPro" id="IPR015994">
    <property type="entry name" value="PEPCK_ATP_CS"/>
</dbReference>
<keyword evidence="14" id="KW-0418">Kinase</keyword>
<dbReference type="CDD" id="cd00484">
    <property type="entry name" value="PEPCK_ATP"/>
    <property type="match status" value="1"/>
</dbReference>
<dbReference type="SUPFAM" id="SSF53795">
    <property type="entry name" value="PEP carboxykinase-like"/>
    <property type="match status" value="1"/>
</dbReference>
<name>A0A285U3Y0_9BACL</name>
<dbReference type="GO" id="GO:0004612">
    <property type="term" value="F:phosphoenolpyruvate carboxykinase (ATP) activity"/>
    <property type="evidence" value="ECO:0007669"/>
    <property type="project" value="UniProtKB-UniRule"/>
</dbReference>
<comment type="cofactor">
    <cofactor evidence="13">
        <name>Mn(2+)</name>
        <dbReference type="ChEBI" id="CHEBI:29035"/>
    </cofactor>
    <text evidence="13">Binds 1 Mn(2+) ion per subunit.</text>
</comment>
<dbReference type="NCBIfam" id="NF006821">
    <property type="entry name" value="PRK09344.1-3"/>
    <property type="match status" value="1"/>
</dbReference>
<dbReference type="Proteomes" id="UP000219252">
    <property type="component" value="Unassembled WGS sequence"/>
</dbReference>
<evidence type="ECO:0000256" key="3">
    <source>
        <dbReference type="ARBA" id="ARBA00012363"/>
    </source>
</evidence>
<dbReference type="HAMAP" id="MF_00453">
    <property type="entry name" value="PEPCK_ATP"/>
    <property type="match status" value="1"/>
</dbReference>
<feature type="binding site" evidence="13">
    <location>
        <position position="192"/>
    </location>
    <ligand>
        <name>substrate</name>
    </ligand>
</feature>
<evidence type="ECO:0000256" key="7">
    <source>
        <dbReference type="ARBA" id="ARBA00022741"/>
    </source>
</evidence>
<dbReference type="InterPro" id="IPR001272">
    <property type="entry name" value="PEP_carboxykinase_ATP"/>
</dbReference>
<dbReference type="NCBIfam" id="NF006820">
    <property type="entry name" value="PRK09344.1-2"/>
    <property type="match status" value="1"/>
</dbReference>
<dbReference type="PANTHER" id="PTHR30031:SF0">
    <property type="entry name" value="PHOSPHOENOLPYRUVATE CARBOXYKINASE (ATP)"/>
    <property type="match status" value="1"/>
</dbReference>
<comment type="caution">
    <text evidence="13">Lacks conserved residue(s) required for the propagation of feature annotation.</text>
</comment>
<comment type="catalytic activity">
    <reaction evidence="12 13">
        <text>oxaloacetate + ATP = phosphoenolpyruvate + ADP + CO2</text>
        <dbReference type="Rhea" id="RHEA:18617"/>
        <dbReference type="ChEBI" id="CHEBI:16452"/>
        <dbReference type="ChEBI" id="CHEBI:16526"/>
        <dbReference type="ChEBI" id="CHEBI:30616"/>
        <dbReference type="ChEBI" id="CHEBI:58702"/>
        <dbReference type="ChEBI" id="CHEBI:456216"/>
        <dbReference type="EC" id="4.1.1.49"/>
    </reaction>
</comment>
<keyword evidence="9 13" id="KW-0067">ATP-binding</keyword>
<feature type="binding site" evidence="13">
    <location>
        <position position="56"/>
    </location>
    <ligand>
        <name>substrate</name>
    </ligand>
</feature>
<comment type="function">
    <text evidence="13">Involved in the gluconeogenesis. Catalyzes the conversion of oxaloacetate (OAA) to phosphoenolpyruvate (PEP) through direct phosphoryl transfer between the nucleoside triphosphate and OAA.</text>
</comment>
<dbReference type="PANTHER" id="PTHR30031">
    <property type="entry name" value="PHOSPHOENOLPYRUVATE CARBOXYKINASE ATP"/>
    <property type="match status" value="1"/>
</dbReference>
<keyword evidence="15" id="KW-1185">Reference proteome</keyword>
<feature type="binding site" evidence="13">
    <location>
        <position position="198"/>
    </location>
    <ligand>
        <name>ATP</name>
        <dbReference type="ChEBI" id="CHEBI:30616"/>
    </ligand>
</feature>
<evidence type="ECO:0000256" key="8">
    <source>
        <dbReference type="ARBA" id="ARBA00022793"/>
    </source>
</evidence>
<dbReference type="SUPFAM" id="SSF68923">
    <property type="entry name" value="PEP carboxykinase N-terminal domain"/>
    <property type="match status" value="1"/>
</dbReference>
<dbReference type="UniPathway" id="UPA00138"/>
<dbReference type="RefSeq" id="WP_097148619.1">
    <property type="nucleotide sequence ID" value="NZ_OBQC01000002.1"/>
</dbReference>